<accession>A0A5C6ZC68</accession>
<evidence type="ECO:0000313" key="2">
    <source>
        <dbReference type="Proteomes" id="UP000321578"/>
    </source>
</evidence>
<dbReference type="OrthoDB" id="1459528at2"/>
<dbReference type="EMBL" id="VORO01000055">
    <property type="protein sequence ID" value="TXD86502.1"/>
    <property type="molecule type" value="Genomic_DNA"/>
</dbReference>
<proteinExistence type="predicted"/>
<sequence length="152" mass="18307">MPLTKDWKLDSTILKSPFRGLYVPYVPLDRNDTTYGFLENRGYCHYWNNKKVNKSKPYLRNKEIHFTKSYWLWKNELSFEINYYVNPTTEIGDYLQLETVSLLKHNELLSARITQFKNGEEFFIFENSVLNDKMFGKEEKTVDSILKKWKIK</sequence>
<gene>
    <name evidence="1" type="ORF">ESY86_20030</name>
</gene>
<reference evidence="1 2" key="1">
    <citation type="submission" date="2019-08" db="EMBL/GenBank/DDBJ databases">
        <title>Genomes of Subsaximicrobium wynnwilliamsii strains.</title>
        <authorList>
            <person name="Bowman J.P."/>
        </authorList>
    </citation>
    <scope>NUCLEOTIDE SEQUENCE [LARGE SCALE GENOMIC DNA]</scope>
    <source>
        <strain evidence="1 2">2-80-2</strain>
    </source>
</reference>
<comment type="caution">
    <text evidence="1">The sequence shown here is derived from an EMBL/GenBank/DDBJ whole genome shotgun (WGS) entry which is preliminary data.</text>
</comment>
<protein>
    <submittedName>
        <fullName evidence="1">Uncharacterized protein</fullName>
    </submittedName>
</protein>
<dbReference type="RefSeq" id="WP_147088486.1">
    <property type="nucleotide sequence ID" value="NZ_VORM01000052.1"/>
</dbReference>
<dbReference type="Proteomes" id="UP000321578">
    <property type="component" value="Unassembled WGS sequence"/>
</dbReference>
<organism evidence="1 2">
    <name type="scientific">Subsaximicrobium wynnwilliamsii</name>
    <dbReference type="NCBI Taxonomy" id="291179"/>
    <lineage>
        <taxon>Bacteria</taxon>
        <taxon>Pseudomonadati</taxon>
        <taxon>Bacteroidota</taxon>
        <taxon>Flavobacteriia</taxon>
        <taxon>Flavobacteriales</taxon>
        <taxon>Flavobacteriaceae</taxon>
        <taxon>Subsaximicrobium</taxon>
    </lineage>
</organism>
<evidence type="ECO:0000313" key="1">
    <source>
        <dbReference type="EMBL" id="TXD86502.1"/>
    </source>
</evidence>
<name>A0A5C6ZC68_9FLAO</name>
<keyword evidence="2" id="KW-1185">Reference proteome</keyword>
<dbReference type="AlphaFoldDB" id="A0A5C6ZC68"/>